<evidence type="ECO:0000313" key="2">
    <source>
        <dbReference type="EMBL" id="CUR51952.1"/>
    </source>
</evidence>
<evidence type="ECO:0000259" key="1">
    <source>
        <dbReference type="Pfam" id="PF01037"/>
    </source>
</evidence>
<feature type="domain" description="Transcription regulator AsnC/Lrp ligand binding" evidence="1">
    <location>
        <begin position="6"/>
        <end position="72"/>
    </location>
</feature>
<dbReference type="Pfam" id="PF01037">
    <property type="entry name" value="AsnC_trans_reg"/>
    <property type="match status" value="1"/>
</dbReference>
<gene>
    <name evidence="2" type="ORF">NDEV_1187</name>
</gene>
<evidence type="ECO:0000313" key="3">
    <source>
        <dbReference type="Proteomes" id="UP000196239"/>
    </source>
</evidence>
<keyword evidence="3" id="KW-1185">Reference proteome</keyword>
<sequence>METLYILVNCDLGSEVEIIKELEKISEVKEVRGTYGIYDIFVKLQADSGPALEAVITHKIRRLPKVRSTVTLTPILSQGGR</sequence>
<dbReference type="InterPro" id="IPR011008">
    <property type="entry name" value="Dimeric_a/b-barrel"/>
</dbReference>
<dbReference type="Gene3D" id="3.30.70.920">
    <property type="match status" value="1"/>
</dbReference>
<dbReference type="InterPro" id="IPR019887">
    <property type="entry name" value="Tscrpt_reg_AsnC/Lrp_C"/>
</dbReference>
<proteinExistence type="predicted"/>
<dbReference type="SUPFAM" id="SSF54909">
    <property type="entry name" value="Dimeric alpha+beta barrel"/>
    <property type="match status" value="1"/>
</dbReference>
<dbReference type="AlphaFoldDB" id="A0A128A3R8"/>
<protein>
    <submittedName>
        <fullName evidence="2">Transcriptional regulator</fullName>
    </submittedName>
</protein>
<dbReference type="EMBL" id="LN890280">
    <property type="protein sequence ID" value="CUR51952.1"/>
    <property type="molecule type" value="Genomic_DNA"/>
</dbReference>
<dbReference type="KEGG" id="ndv:NDEV_1187"/>
<dbReference type="Proteomes" id="UP000196239">
    <property type="component" value="Chromosome 1"/>
</dbReference>
<organism evidence="2 3">
    <name type="scientific">Nitrosotalea devaniterrae</name>
    <dbReference type="NCBI Taxonomy" id="1078905"/>
    <lineage>
        <taxon>Archaea</taxon>
        <taxon>Nitrososphaerota</taxon>
        <taxon>Nitrososphaeria</taxon>
        <taxon>Nitrosotaleales</taxon>
        <taxon>Nitrosotaleaceae</taxon>
        <taxon>Nitrosotalea</taxon>
    </lineage>
</organism>
<reference evidence="3" key="1">
    <citation type="submission" date="2015-10" db="EMBL/GenBank/DDBJ databases">
        <authorList>
            <person name="Lehtovirta-Morley L.E."/>
            <person name="Vieille C."/>
        </authorList>
    </citation>
    <scope>NUCLEOTIDE SEQUENCE [LARGE SCALE GENOMIC DNA]</scope>
</reference>
<name>A0A128A3R8_9ARCH</name>
<accession>A0A128A3R8</accession>